<organism evidence="2 3">
    <name type="scientific">Effusibacillus dendaii</name>
    <dbReference type="NCBI Taxonomy" id="2743772"/>
    <lineage>
        <taxon>Bacteria</taxon>
        <taxon>Bacillati</taxon>
        <taxon>Bacillota</taxon>
        <taxon>Bacilli</taxon>
        <taxon>Bacillales</taxon>
        <taxon>Alicyclobacillaceae</taxon>
        <taxon>Effusibacillus</taxon>
    </lineage>
</organism>
<dbReference type="AlphaFoldDB" id="A0A7I8DC32"/>
<evidence type="ECO:0000256" key="1">
    <source>
        <dbReference type="SAM" id="MobiDB-lite"/>
    </source>
</evidence>
<evidence type="ECO:0000313" key="2">
    <source>
        <dbReference type="EMBL" id="BCJ87567.1"/>
    </source>
</evidence>
<dbReference type="KEGG" id="eff:skT53_25520"/>
<protein>
    <submittedName>
        <fullName evidence="2">Uncharacterized protein</fullName>
    </submittedName>
</protein>
<accession>A0A7I8DC32</accession>
<reference evidence="2 3" key="1">
    <citation type="submission" date="2020-08" db="EMBL/GenBank/DDBJ databases">
        <title>Complete Genome Sequence of Effusibacillus dendaii Strain skT53, Isolated from Farmland soil.</title>
        <authorList>
            <person name="Konishi T."/>
            <person name="Kawasaki H."/>
        </authorList>
    </citation>
    <scope>NUCLEOTIDE SEQUENCE [LARGE SCALE GENOMIC DNA]</scope>
    <source>
        <strain evidence="3">skT53</strain>
    </source>
</reference>
<sequence length="55" mass="6161">MKDQQNRINKQKQQKKHGDNGNKEEFERDNVSATVSPFALDTDAESAGSISPVDR</sequence>
<feature type="region of interest" description="Disordered" evidence="1">
    <location>
        <begin position="1"/>
        <end position="55"/>
    </location>
</feature>
<dbReference type="EMBL" id="AP023366">
    <property type="protein sequence ID" value="BCJ87567.1"/>
    <property type="molecule type" value="Genomic_DNA"/>
</dbReference>
<gene>
    <name evidence="2" type="ORF">skT53_25520</name>
</gene>
<feature type="compositionally biased region" description="Basic and acidic residues" evidence="1">
    <location>
        <begin position="16"/>
        <end position="30"/>
    </location>
</feature>
<dbReference type="RefSeq" id="WP_200757691.1">
    <property type="nucleotide sequence ID" value="NZ_AP023366.1"/>
</dbReference>
<name>A0A7I8DC32_9BACL</name>
<dbReference type="Proteomes" id="UP000593802">
    <property type="component" value="Chromosome"/>
</dbReference>
<evidence type="ECO:0000313" key="3">
    <source>
        <dbReference type="Proteomes" id="UP000593802"/>
    </source>
</evidence>
<keyword evidence="3" id="KW-1185">Reference proteome</keyword>
<proteinExistence type="predicted"/>